<evidence type="ECO:0000313" key="2">
    <source>
        <dbReference type="EnsemblPlants" id="TuG1812G0700003367.01.T01.cds432680"/>
    </source>
</evidence>
<name>A0A8R7R5N1_TRIUA</name>
<proteinExistence type="predicted"/>
<gene>
    <name evidence="2" type="primary">LOC125521849</name>
</gene>
<reference evidence="2" key="3">
    <citation type="submission" date="2022-06" db="UniProtKB">
        <authorList>
            <consortium name="EnsemblPlants"/>
        </authorList>
    </citation>
    <scope>IDENTIFICATION</scope>
</reference>
<dbReference type="Gramene" id="TuG1812G0700003367.01.T01">
    <property type="protein sequence ID" value="TuG1812G0700003367.01.T01.cds432680"/>
    <property type="gene ID" value="TuG1812G0700003367.01"/>
</dbReference>
<dbReference type="EnsemblPlants" id="TuG1812G0700003367.01.T01">
    <property type="protein sequence ID" value="TuG1812G0700003367.01.T01.cds432680"/>
    <property type="gene ID" value="TuG1812G0700003367.01"/>
</dbReference>
<accession>A0A8R7R5N1</accession>
<dbReference type="AlphaFoldDB" id="A0A8R7R5N1"/>
<sequence>MFVIVPVLMYLHSFSSQILFSLSMLYLSAATSRCWHMTSSSSFSVTGKESVYAKQSNDLNTSASISSMRTTPAVSPSFIPPKSSALKTGDRAASTHRCAAKVLPPTSKTTSAPFSVLKRLPRCRCRSDGATVTNAGGVSWGRSSAR</sequence>
<reference evidence="3" key="1">
    <citation type="journal article" date="2013" name="Nature">
        <title>Draft genome of the wheat A-genome progenitor Triticum urartu.</title>
        <authorList>
            <person name="Ling H.Q."/>
            <person name="Zhao S."/>
            <person name="Liu D."/>
            <person name="Wang J."/>
            <person name="Sun H."/>
            <person name="Zhang C."/>
            <person name="Fan H."/>
            <person name="Li D."/>
            <person name="Dong L."/>
            <person name="Tao Y."/>
            <person name="Gao C."/>
            <person name="Wu H."/>
            <person name="Li Y."/>
            <person name="Cui Y."/>
            <person name="Guo X."/>
            <person name="Zheng S."/>
            <person name="Wang B."/>
            <person name="Yu K."/>
            <person name="Liang Q."/>
            <person name="Yang W."/>
            <person name="Lou X."/>
            <person name="Chen J."/>
            <person name="Feng M."/>
            <person name="Jian J."/>
            <person name="Zhang X."/>
            <person name="Luo G."/>
            <person name="Jiang Y."/>
            <person name="Liu J."/>
            <person name="Wang Z."/>
            <person name="Sha Y."/>
            <person name="Zhang B."/>
            <person name="Wu H."/>
            <person name="Tang D."/>
            <person name="Shen Q."/>
            <person name="Xue P."/>
            <person name="Zou S."/>
            <person name="Wang X."/>
            <person name="Liu X."/>
            <person name="Wang F."/>
            <person name="Yang Y."/>
            <person name="An X."/>
            <person name="Dong Z."/>
            <person name="Zhang K."/>
            <person name="Zhang X."/>
            <person name="Luo M.C."/>
            <person name="Dvorak J."/>
            <person name="Tong Y."/>
            <person name="Wang J."/>
            <person name="Yang H."/>
            <person name="Li Z."/>
            <person name="Wang D."/>
            <person name="Zhang A."/>
            <person name="Wang J."/>
        </authorList>
    </citation>
    <scope>NUCLEOTIDE SEQUENCE</scope>
    <source>
        <strain evidence="3">cv. G1812</strain>
    </source>
</reference>
<dbReference type="Proteomes" id="UP000015106">
    <property type="component" value="Chromosome 7"/>
</dbReference>
<evidence type="ECO:0000313" key="3">
    <source>
        <dbReference type="Proteomes" id="UP000015106"/>
    </source>
</evidence>
<evidence type="ECO:0000256" key="1">
    <source>
        <dbReference type="SAM" id="MobiDB-lite"/>
    </source>
</evidence>
<feature type="compositionally biased region" description="Polar residues" evidence="1">
    <location>
        <begin position="63"/>
        <end position="74"/>
    </location>
</feature>
<reference evidence="2" key="2">
    <citation type="submission" date="2018-03" db="EMBL/GenBank/DDBJ databases">
        <title>The Triticum urartu genome reveals the dynamic nature of wheat genome evolution.</title>
        <authorList>
            <person name="Ling H."/>
            <person name="Ma B."/>
            <person name="Shi X."/>
            <person name="Liu H."/>
            <person name="Dong L."/>
            <person name="Sun H."/>
            <person name="Cao Y."/>
            <person name="Gao Q."/>
            <person name="Zheng S."/>
            <person name="Li Y."/>
            <person name="Yu Y."/>
            <person name="Du H."/>
            <person name="Qi M."/>
            <person name="Li Y."/>
            <person name="Yu H."/>
            <person name="Cui Y."/>
            <person name="Wang N."/>
            <person name="Chen C."/>
            <person name="Wu H."/>
            <person name="Zhao Y."/>
            <person name="Zhang J."/>
            <person name="Li Y."/>
            <person name="Zhou W."/>
            <person name="Zhang B."/>
            <person name="Hu W."/>
            <person name="Eijk M."/>
            <person name="Tang J."/>
            <person name="Witsenboer H."/>
            <person name="Zhao S."/>
            <person name="Li Z."/>
            <person name="Zhang A."/>
            <person name="Wang D."/>
            <person name="Liang C."/>
        </authorList>
    </citation>
    <scope>NUCLEOTIDE SEQUENCE [LARGE SCALE GENOMIC DNA]</scope>
    <source>
        <strain evidence="2">cv. G1812</strain>
    </source>
</reference>
<keyword evidence="3" id="KW-1185">Reference proteome</keyword>
<feature type="region of interest" description="Disordered" evidence="1">
    <location>
        <begin position="63"/>
        <end position="92"/>
    </location>
</feature>
<protein>
    <submittedName>
        <fullName evidence="2">Uncharacterized protein</fullName>
    </submittedName>
</protein>
<organism evidence="2 3">
    <name type="scientific">Triticum urartu</name>
    <name type="common">Red wild einkorn</name>
    <name type="synonym">Crithodium urartu</name>
    <dbReference type="NCBI Taxonomy" id="4572"/>
    <lineage>
        <taxon>Eukaryota</taxon>
        <taxon>Viridiplantae</taxon>
        <taxon>Streptophyta</taxon>
        <taxon>Embryophyta</taxon>
        <taxon>Tracheophyta</taxon>
        <taxon>Spermatophyta</taxon>
        <taxon>Magnoliopsida</taxon>
        <taxon>Liliopsida</taxon>
        <taxon>Poales</taxon>
        <taxon>Poaceae</taxon>
        <taxon>BOP clade</taxon>
        <taxon>Pooideae</taxon>
        <taxon>Triticodae</taxon>
        <taxon>Triticeae</taxon>
        <taxon>Triticinae</taxon>
        <taxon>Triticum</taxon>
    </lineage>
</organism>